<dbReference type="RefSeq" id="WP_142584004.1">
    <property type="nucleotide sequence ID" value="NZ_CABFPH010000048.1"/>
</dbReference>
<dbReference type="Proteomes" id="UP000410984">
    <property type="component" value="Unassembled WGS sequence"/>
</dbReference>
<feature type="compositionally biased region" description="Low complexity" evidence="2">
    <location>
        <begin position="143"/>
        <end position="162"/>
    </location>
</feature>
<reference evidence="3 4" key="1">
    <citation type="submission" date="2019-06" db="EMBL/GenBank/DDBJ databases">
        <authorList>
            <person name="Rodrigo-Torres L."/>
            <person name="Arahal R. D."/>
            <person name="Lucena T."/>
        </authorList>
    </citation>
    <scope>NUCLEOTIDE SEQUENCE [LARGE SCALE GENOMIC DNA]</scope>
    <source>
        <strain evidence="3 4">SB0023/3</strain>
    </source>
</reference>
<feature type="compositionally biased region" description="Basic residues" evidence="2">
    <location>
        <begin position="163"/>
        <end position="174"/>
    </location>
</feature>
<dbReference type="GO" id="GO:0006355">
    <property type="term" value="P:regulation of DNA-templated transcription"/>
    <property type="evidence" value="ECO:0007669"/>
    <property type="project" value="InterPro"/>
</dbReference>
<protein>
    <submittedName>
        <fullName evidence="3">Transcriptional regulatory protein ros</fullName>
    </submittedName>
</protein>
<dbReference type="Pfam" id="PF05443">
    <property type="entry name" value="ROS_MUCR"/>
    <property type="match status" value="1"/>
</dbReference>
<evidence type="ECO:0000256" key="1">
    <source>
        <dbReference type="ARBA" id="ARBA00007031"/>
    </source>
</evidence>
<dbReference type="GO" id="GO:0008270">
    <property type="term" value="F:zinc ion binding"/>
    <property type="evidence" value="ECO:0007669"/>
    <property type="project" value="InterPro"/>
</dbReference>
<organism evidence="3 4">
    <name type="scientific">Methylobacterium symbioticum</name>
    <dbReference type="NCBI Taxonomy" id="2584084"/>
    <lineage>
        <taxon>Bacteria</taxon>
        <taxon>Pseudomonadati</taxon>
        <taxon>Pseudomonadota</taxon>
        <taxon>Alphaproteobacteria</taxon>
        <taxon>Hyphomicrobiales</taxon>
        <taxon>Methylobacteriaceae</taxon>
        <taxon>Methylobacterium</taxon>
    </lineage>
</organism>
<accession>A0A509EEL7</accession>
<comment type="similarity">
    <text evidence="1">Belongs to the ros/MucR family.</text>
</comment>
<dbReference type="InterPro" id="IPR041920">
    <property type="entry name" value="ROS/MUCR_sf"/>
</dbReference>
<evidence type="ECO:0000313" key="4">
    <source>
        <dbReference type="Proteomes" id="UP000410984"/>
    </source>
</evidence>
<dbReference type="GO" id="GO:0003677">
    <property type="term" value="F:DNA binding"/>
    <property type="evidence" value="ECO:0007669"/>
    <property type="project" value="InterPro"/>
</dbReference>
<name>A0A509EEL7_9HYPH</name>
<gene>
    <name evidence="3" type="primary">ros_7</name>
    <name evidence="3" type="ORF">MET9862_03311</name>
</gene>
<proteinExistence type="inferred from homology"/>
<feature type="region of interest" description="Disordered" evidence="2">
    <location>
        <begin position="143"/>
        <end position="174"/>
    </location>
</feature>
<dbReference type="Gene3D" id="1.10.10.1550">
    <property type="entry name" value="ROS/MUCR transcriptional regulator protein"/>
    <property type="match status" value="1"/>
</dbReference>
<evidence type="ECO:0000313" key="3">
    <source>
        <dbReference type="EMBL" id="VUD72711.1"/>
    </source>
</evidence>
<dbReference type="AlphaFoldDB" id="A0A509EEL7"/>
<evidence type="ECO:0000256" key="2">
    <source>
        <dbReference type="SAM" id="MobiDB-lite"/>
    </source>
</evidence>
<keyword evidence="4" id="KW-1185">Reference proteome</keyword>
<dbReference type="EMBL" id="CABFPH010000048">
    <property type="protein sequence ID" value="VUD72711.1"/>
    <property type="molecule type" value="Genomic_DNA"/>
</dbReference>
<sequence>MSANDNEADTVDAQPSYIALTAEIVSAYVANNRLQPSELEALIASVHAILGGLGKSTEPAEPAFEKPTPAQIRKSITPDALISFIDGKAYKTLKRHLTKHGLDPVSYRQRYGLPADYPATASSYSAARSALARDLGLGRKPKSAVAEAAVASAPEEPAVAPKPRGRRKKAGPAA</sequence>
<dbReference type="OrthoDB" id="9809693at2"/>
<dbReference type="InterPro" id="IPR008807">
    <property type="entry name" value="ROS_MUCR"/>
</dbReference>